<reference evidence="1 2" key="1">
    <citation type="submission" date="2019-08" db="EMBL/GenBank/DDBJ databases">
        <title>The genome sequence of a newly discovered highly antifungal drug resistant Aspergillus species, Aspergillus tanneri NIH 1004.</title>
        <authorList>
            <person name="Mounaud S."/>
            <person name="Singh I."/>
            <person name="Joardar V."/>
            <person name="Pakala S."/>
            <person name="Pakala S."/>
            <person name="Venepally P."/>
            <person name="Chung J.K."/>
            <person name="Losada L."/>
            <person name="Nierman W.C."/>
        </authorList>
    </citation>
    <scope>NUCLEOTIDE SEQUENCE [LARGE SCALE GENOMIC DNA]</scope>
    <source>
        <strain evidence="1 2">NIH1004</strain>
    </source>
</reference>
<sequence length="240" mass="25277">MCFADGLPAKFLCCSSRPVLRDAVAFQEFRSSLLKTDAVSPAPWLLGFCRNGDFHLPASAELDGVDRPPDVSGKSGAAFIAPLSPSAASAVQVQIITPAPVHVGRLNGLPLAQGAGSPCATVALFTWSGDAASARLKLVAAPEVAAGPWLFLWLLNIASGVQTRLVLKTPEYLTRDSSKTAPGPRTHLYRIFAHGSRSCEFQSPGPRFVDAVLSPSYGLSCSLWGGGLRYWAVAPSLSAK</sequence>
<evidence type="ECO:0000313" key="2">
    <source>
        <dbReference type="Proteomes" id="UP000324241"/>
    </source>
</evidence>
<dbReference type="GeneID" id="54324674"/>
<evidence type="ECO:0000313" key="1">
    <source>
        <dbReference type="EMBL" id="KAA8641370.1"/>
    </source>
</evidence>
<dbReference type="Proteomes" id="UP000324241">
    <property type="component" value="Unassembled WGS sequence"/>
</dbReference>
<proteinExistence type="predicted"/>
<organism evidence="1 2">
    <name type="scientific">Aspergillus tanneri</name>
    <dbReference type="NCBI Taxonomy" id="1220188"/>
    <lineage>
        <taxon>Eukaryota</taxon>
        <taxon>Fungi</taxon>
        <taxon>Dikarya</taxon>
        <taxon>Ascomycota</taxon>
        <taxon>Pezizomycotina</taxon>
        <taxon>Eurotiomycetes</taxon>
        <taxon>Eurotiomycetidae</taxon>
        <taxon>Eurotiales</taxon>
        <taxon>Aspergillaceae</taxon>
        <taxon>Aspergillus</taxon>
        <taxon>Aspergillus subgen. Circumdati</taxon>
    </lineage>
</organism>
<protein>
    <submittedName>
        <fullName evidence="1">Uncharacterized protein</fullName>
    </submittedName>
</protein>
<gene>
    <name evidence="1" type="ORF">ATNIH1004_001972</name>
</gene>
<dbReference type="RefSeq" id="XP_033420732.1">
    <property type="nucleotide sequence ID" value="XM_033566667.1"/>
</dbReference>
<dbReference type="EMBL" id="QUQM01000013">
    <property type="protein sequence ID" value="KAA8641370.1"/>
    <property type="molecule type" value="Genomic_DNA"/>
</dbReference>
<comment type="caution">
    <text evidence="1">The sequence shown here is derived from an EMBL/GenBank/DDBJ whole genome shotgun (WGS) entry which is preliminary data.</text>
</comment>
<name>A0A5M9M7A5_9EURO</name>
<dbReference type="AlphaFoldDB" id="A0A5M9M7A5"/>
<accession>A0A5M9M7A5</accession>